<evidence type="ECO:0000256" key="4">
    <source>
        <dbReference type="ARBA" id="ARBA00022692"/>
    </source>
</evidence>
<dbReference type="SMART" id="SM00304">
    <property type="entry name" value="HAMP"/>
    <property type="match status" value="1"/>
</dbReference>
<organism evidence="10 11">
    <name type="scientific">Speluncibacter jeojiensis</name>
    <dbReference type="NCBI Taxonomy" id="2710754"/>
    <lineage>
        <taxon>Bacteria</taxon>
        <taxon>Bacillati</taxon>
        <taxon>Actinomycetota</taxon>
        <taxon>Actinomycetes</taxon>
        <taxon>Mycobacteriales</taxon>
        <taxon>Speluncibacteraceae</taxon>
        <taxon>Speluncibacter</taxon>
    </lineage>
</organism>
<dbReference type="Gene3D" id="3.30.70.1230">
    <property type="entry name" value="Nucleotide cyclase"/>
    <property type="match status" value="1"/>
</dbReference>
<feature type="domain" description="Guanylate cyclase" evidence="8">
    <location>
        <begin position="326"/>
        <end position="450"/>
    </location>
</feature>
<name>A0A9X4M6V9_9ACTN</name>
<evidence type="ECO:0000259" key="9">
    <source>
        <dbReference type="PROSITE" id="PS50885"/>
    </source>
</evidence>
<dbReference type="Pfam" id="PF00211">
    <property type="entry name" value="Guanylate_cyc"/>
    <property type="match status" value="1"/>
</dbReference>
<feature type="transmembrane region" description="Helical" evidence="7">
    <location>
        <begin position="185"/>
        <end position="206"/>
    </location>
</feature>
<feature type="transmembrane region" description="Helical" evidence="7">
    <location>
        <begin position="218"/>
        <end position="241"/>
    </location>
</feature>
<comment type="subcellular location">
    <subcellularLocation>
        <location evidence="1">Cell membrane</location>
        <topology evidence="1">Multi-pass membrane protein</topology>
    </subcellularLocation>
</comment>
<dbReference type="Pfam" id="PF00672">
    <property type="entry name" value="HAMP"/>
    <property type="match status" value="1"/>
</dbReference>
<evidence type="ECO:0000313" key="10">
    <source>
        <dbReference type="EMBL" id="MDG3017082.1"/>
    </source>
</evidence>
<dbReference type="Proteomes" id="UP001152755">
    <property type="component" value="Unassembled WGS sequence"/>
</dbReference>
<accession>A0A9X4M6V9</accession>
<dbReference type="RefSeq" id="WP_277831271.1">
    <property type="nucleotide sequence ID" value="NZ_JAAIVF010000001.1"/>
</dbReference>
<dbReference type="InterPro" id="IPR050697">
    <property type="entry name" value="Adenylyl/Guanylyl_Cyclase_3/4"/>
</dbReference>
<dbReference type="GO" id="GO:0035556">
    <property type="term" value="P:intracellular signal transduction"/>
    <property type="evidence" value="ECO:0007669"/>
    <property type="project" value="InterPro"/>
</dbReference>
<dbReference type="SUPFAM" id="SSF55073">
    <property type="entry name" value="Nucleotide cyclase"/>
    <property type="match status" value="1"/>
</dbReference>
<evidence type="ECO:0000256" key="7">
    <source>
        <dbReference type="SAM" id="Phobius"/>
    </source>
</evidence>
<dbReference type="GO" id="GO:0006171">
    <property type="term" value="P:cAMP biosynthetic process"/>
    <property type="evidence" value="ECO:0007669"/>
    <property type="project" value="TreeGrafter"/>
</dbReference>
<evidence type="ECO:0000256" key="2">
    <source>
        <dbReference type="ARBA" id="ARBA00005381"/>
    </source>
</evidence>
<evidence type="ECO:0000313" key="11">
    <source>
        <dbReference type="Proteomes" id="UP001152755"/>
    </source>
</evidence>
<dbReference type="PROSITE" id="PS50885">
    <property type="entry name" value="HAMP"/>
    <property type="match status" value="1"/>
</dbReference>
<feature type="domain" description="HAMP" evidence="9">
    <location>
        <begin position="242"/>
        <end position="294"/>
    </location>
</feature>
<dbReference type="PROSITE" id="PS50125">
    <property type="entry name" value="GUANYLATE_CYCLASE_2"/>
    <property type="match status" value="1"/>
</dbReference>
<evidence type="ECO:0000256" key="3">
    <source>
        <dbReference type="ARBA" id="ARBA00022475"/>
    </source>
</evidence>
<keyword evidence="5 7" id="KW-1133">Transmembrane helix</keyword>
<keyword evidence="4 7" id="KW-0812">Transmembrane</keyword>
<keyword evidence="3" id="KW-1003">Cell membrane</keyword>
<evidence type="ECO:0000256" key="1">
    <source>
        <dbReference type="ARBA" id="ARBA00004651"/>
    </source>
</evidence>
<keyword evidence="11" id="KW-1185">Reference proteome</keyword>
<feature type="transmembrane region" description="Helical" evidence="7">
    <location>
        <begin position="105"/>
        <end position="124"/>
    </location>
</feature>
<dbReference type="PANTHER" id="PTHR43081:SF17">
    <property type="entry name" value="BLL5647 PROTEIN"/>
    <property type="match status" value="1"/>
</dbReference>
<evidence type="ECO:0000256" key="6">
    <source>
        <dbReference type="ARBA" id="ARBA00023136"/>
    </source>
</evidence>
<dbReference type="InterPro" id="IPR029787">
    <property type="entry name" value="Nucleotide_cyclase"/>
</dbReference>
<dbReference type="SMART" id="SM00044">
    <property type="entry name" value="CYCc"/>
    <property type="match status" value="1"/>
</dbReference>
<dbReference type="CDD" id="cd07302">
    <property type="entry name" value="CHD"/>
    <property type="match status" value="1"/>
</dbReference>
<dbReference type="InterPro" id="IPR001054">
    <property type="entry name" value="A/G_cyclase"/>
</dbReference>
<evidence type="ECO:0000256" key="5">
    <source>
        <dbReference type="ARBA" id="ARBA00022989"/>
    </source>
</evidence>
<proteinExistence type="inferred from homology"/>
<sequence>MKTARWLFSTPWPMYVAGMVQANLVGALFLFLFLRYGLSVRDVIDMQHVALLNQGLFAAYLIISVIVDALVALKLIYPVLMWQRHGGTGPRAAAARVRALRMPALQAYVHVGMWLVGGVIFVVVNLRTSGVLAFAIAVAVALGAAMTTSIGYLQAERILRPVATAALAEGVTEVHHVRTAGTRIVLAWSLGTGIPVLGLLLVVASQKMGLTSADVGSLRNAVIALALSALLCGFLAIKLVASAIGDPIRSLTEAQRKVREGDLNTTVHVYDASDLGMLQTGFNDMVRDLRERQELRDLFGRYVGEDVARRALERGTELGGEERGIAVLFVDLVGSTHLASTNSPDTVVALLNDFFREIVDVVGRNGGFVNKFLGDAALAIFGAPLEHPDAPGGALAAARELRERLDVVLGPGEYGIGVSAGRAVAGHVGAAARFEFTVIGDPVNEAARLTELAKHEPGGVLASAVTIQSARDVEAFQWEVDETVQLRGRALPTQLARPIAIVRTDRGGPVPA</sequence>
<dbReference type="SUPFAM" id="SSF158472">
    <property type="entry name" value="HAMP domain-like"/>
    <property type="match status" value="1"/>
</dbReference>
<dbReference type="GO" id="GO:0005886">
    <property type="term" value="C:plasma membrane"/>
    <property type="evidence" value="ECO:0007669"/>
    <property type="project" value="UniProtKB-SubCell"/>
</dbReference>
<dbReference type="GO" id="GO:0004016">
    <property type="term" value="F:adenylate cyclase activity"/>
    <property type="evidence" value="ECO:0007669"/>
    <property type="project" value="UniProtKB-ARBA"/>
</dbReference>
<feature type="transmembrane region" description="Helical" evidence="7">
    <location>
        <begin position="130"/>
        <end position="153"/>
    </location>
</feature>
<comment type="similarity">
    <text evidence="2">Belongs to the adenylyl cyclase class-3 family.</text>
</comment>
<comment type="caution">
    <text evidence="10">The sequence shown here is derived from an EMBL/GenBank/DDBJ whole genome shotgun (WGS) entry which is preliminary data.</text>
</comment>
<keyword evidence="6 7" id="KW-0472">Membrane</keyword>
<evidence type="ECO:0000259" key="8">
    <source>
        <dbReference type="PROSITE" id="PS50125"/>
    </source>
</evidence>
<feature type="transmembrane region" description="Helical" evidence="7">
    <location>
        <begin position="12"/>
        <end position="36"/>
    </location>
</feature>
<gene>
    <name evidence="10" type="ORF">NVS88_21230</name>
</gene>
<protein>
    <submittedName>
        <fullName evidence="10">HAMP domain-containing protein</fullName>
    </submittedName>
</protein>
<dbReference type="CDD" id="cd06225">
    <property type="entry name" value="HAMP"/>
    <property type="match status" value="1"/>
</dbReference>
<feature type="transmembrane region" description="Helical" evidence="7">
    <location>
        <begin position="56"/>
        <end position="77"/>
    </location>
</feature>
<dbReference type="EMBL" id="JANRHA010000023">
    <property type="protein sequence ID" value="MDG3017082.1"/>
    <property type="molecule type" value="Genomic_DNA"/>
</dbReference>
<dbReference type="Gene3D" id="6.10.340.10">
    <property type="match status" value="1"/>
</dbReference>
<dbReference type="PANTHER" id="PTHR43081">
    <property type="entry name" value="ADENYLATE CYCLASE, TERMINAL-DIFFERENTIATION SPECIFIC-RELATED"/>
    <property type="match status" value="1"/>
</dbReference>
<reference evidence="10" key="1">
    <citation type="submission" date="2022-08" db="EMBL/GenBank/DDBJ databases">
        <title>Genome analysis of Corynebacteriales strain.</title>
        <authorList>
            <person name="Lee S.D."/>
        </authorList>
    </citation>
    <scope>NUCLEOTIDE SEQUENCE</scope>
    <source>
        <strain evidence="10">D3-21</strain>
    </source>
</reference>
<dbReference type="AlphaFoldDB" id="A0A9X4M6V9"/>
<dbReference type="InterPro" id="IPR003660">
    <property type="entry name" value="HAMP_dom"/>
</dbReference>